<keyword evidence="4 9" id="KW-0863">Zinc-finger</keyword>
<evidence type="ECO:0000259" key="10">
    <source>
        <dbReference type="PROSITE" id="PS50157"/>
    </source>
</evidence>
<keyword evidence="12" id="KW-1185">Reference proteome</keyword>
<proteinExistence type="predicted"/>
<keyword evidence="5" id="KW-0862">Zinc</keyword>
<keyword evidence="2" id="KW-0479">Metal-binding</keyword>
<protein>
    <recommendedName>
        <fullName evidence="10">C2H2-type domain-containing protein</fullName>
    </recommendedName>
</protein>
<dbReference type="InterPro" id="IPR013087">
    <property type="entry name" value="Znf_C2H2_type"/>
</dbReference>
<dbReference type="InterPro" id="IPR050826">
    <property type="entry name" value="Krueppel_C2H2_ZnFinger"/>
</dbReference>
<evidence type="ECO:0000256" key="4">
    <source>
        <dbReference type="ARBA" id="ARBA00022771"/>
    </source>
</evidence>
<dbReference type="EMBL" id="CAXKWB010050317">
    <property type="protein sequence ID" value="CAL4169609.1"/>
    <property type="molecule type" value="Genomic_DNA"/>
</dbReference>
<keyword evidence="3" id="KW-0677">Repeat</keyword>
<sequence length="145" mass="17247">MEPLILKEEIEVKEEMLHIKAVEIKVEKEIEEQEEQKGFTREIYLVKHEPILANEKSYQCSLRDKAFSQNEQCTVHQRIHTQKMLCEFSKCNKNSLYENSFKKYLGTHTRDKPYKCGQCDKAFSQNTNPIPQYIGSKFHYFVNSY</sequence>
<evidence type="ECO:0000256" key="5">
    <source>
        <dbReference type="ARBA" id="ARBA00022833"/>
    </source>
</evidence>
<evidence type="ECO:0000256" key="8">
    <source>
        <dbReference type="ARBA" id="ARBA00023242"/>
    </source>
</evidence>
<dbReference type="FunFam" id="3.30.160.60:FF:000003">
    <property type="entry name" value="Zinc finger protein 3 homolog"/>
    <property type="match status" value="1"/>
</dbReference>
<dbReference type="InterPro" id="IPR036236">
    <property type="entry name" value="Znf_C2H2_sf"/>
</dbReference>
<dbReference type="PROSITE" id="PS50157">
    <property type="entry name" value="ZINC_FINGER_C2H2_2"/>
    <property type="match status" value="2"/>
</dbReference>
<evidence type="ECO:0000256" key="6">
    <source>
        <dbReference type="ARBA" id="ARBA00023015"/>
    </source>
</evidence>
<dbReference type="Gene3D" id="3.30.160.60">
    <property type="entry name" value="Classic Zinc Finger"/>
    <property type="match status" value="2"/>
</dbReference>
<evidence type="ECO:0000256" key="3">
    <source>
        <dbReference type="ARBA" id="ARBA00022737"/>
    </source>
</evidence>
<evidence type="ECO:0000313" key="11">
    <source>
        <dbReference type="EMBL" id="CAL4169609.1"/>
    </source>
</evidence>
<evidence type="ECO:0000256" key="9">
    <source>
        <dbReference type="PROSITE-ProRule" id="PRU00042"/>
    </source>
</evidence>
<dbReference type="GO" id="GO:0008270">
    <property type="term" value="F:zinc ion binding"/>
    <property type="evidence" value="ECO:0007669"/>
    <property type="project" value="UniProtKB-KW"/>
</dbReference>
<evidence type="ECO:0000256" key="1">
    <source>
        <dbReference type="ARBA" id="ARBA00004123"/>
    </source>
</evidence>
<keyword evidence="6" id="KW-0805">Transcription regulation</keyword>
<dbReference type="FunFam" id="3.30.160.60:FF:000176">
    <property type="entry name" value="zinc finger protein 70"/>
    <property type="match status" value="1"/>
</dbReference>
<dbReference type="SUPFAM" id="SSF57667">
    <property type="entry name" value="beta-beta-alpha zinc fingers"/>
    <property type="match status" value="2"/>
</dbReference>
<comment type="subcellular location">
    <subcellularLocation>
        <location evidence="1">Nucleus</location>
    </subcellularLocation>
</comment>
<feature type="domain" description="C2H2-type" evidence="10">
    <location>
        <begin position="84"/>
        <end position="113"/>
    </location>
</feature>
<accession>A0AAV2S9H9</accession>
<feature type="domain" description="C2H2-type" evidence="10">
    <location>
        <begin position="58"/>
        <end position="85"/>
    </location>
</feature>
<organism evidence="11 12">
    <name type="scientific">Meganyctiphanes norvegica</name>
    <name type="common">Northern krill</name>
    <name type="synonym">Thysanopoda norvegica</name>
    <dbReference type="NCBI Taxonomy" id="48144"/>
    <lineage>
        <taxon>Eukaryota</taxon>
        <taxon>Metazoa</taxon>
        <taxon>Ecdysozoa</taxon>
        <taxon>Arthropoda</taxon>
        <taxon>Crustacea</taxon>
        <taxon>Multicrustacea</taxon>
        <taxon>Malacostraca</taxon>
        <taxon>Eumalacostraca</taxon>
        <taxon>Eucarida</taxon>
        <taxon>Euphausiacea</taxon>
        <taxon>Euphausiidae</taxon>
        <taxon>Meganyctiphanes</taxon>
    </lineage>
</organism>
<dbReference type="AlphaFoldDB" id="A0AAV2S9H9"/>
<dbReference type="PANTHER" id="PTHR24377">
    <property type="entry name" value="IP01015P-RELATED"/>
    <property type="match status" value="1"/>
</dbReference>
<evidence type="ECO:0000256" key="2">
    <source>
        <dbReference type="ARBA" id="ARBA00022723"/>
    </source>
</evidence>
<keyword evidence="8" id="KW-0539">Nucleus</keyword>
<comment type="caution">
    <text evidence="11">The sequence shown here is derived from an EMBL/GenBank/DDBJ whole genome shotgun (WGS) entry which is preliminary data.</text>
</comment>
<reference evidence="11 12" key="1">
    <citation type="submission" date="2024-05" db="EMBL/GenBank/DDBJ databases">
        <authorList>
            <person name="Wallberg A."/>
        </authorList>
    </citation>
    <scope>NUCLEOTIDE SEQUENCE [LARGE SCALE GENOMIC DNA]</scope>
</reference>
<name>A0AAV2S9H9_MEGNR</name>
<keyword evidence="7" id="KW-0804">Transcription</keyword>
<feature type="non-terminal residue" evidence="11">
    <location>
        <position position="145"/>
    </location>
</feature>
<evidence type="ECO:0000256" key="7">
    <source>
        <dbReference type="ARBA" id="ARBA00023163"/>
    </source>
</evidence>
<dbReference type="Proteomes" id="UP001497623">
    <property type="component" value="Unassembled WGS sequence"/>
</dbReference>
<dbReference type="GO" id="GO:0005634">
    <property type="term" value="C:nucleus"/>
    <property type="evidence" value="ECO:0007669"/>
    <property type="project" value="UniProtKB-SubCell"/>
</dbReference>
<evidence type="ECO:0000313" key="12">
    <source>
        <dbReference type="Proteomes" id="UP001497623"/>
    </source>
</evidence>
<gene>
    <name evidence="11" type="ORF">MNOR_LOCUS33901</name>
</gene>